<keyword evidence="3" id="KW-1185">Reference proteome</keyword>
<accession>A0A0D0CQ61</accession>
<dbReference type="Proteomes" id="UP000053593">
    <property type="component" value="Unassembled WGS sequence"/>
</dbReference>
<evidence type="ECO:0000313" key="2">
    <source>
        <dbReference type="EMBL" id="KIK57518.1"/>
    </source>
</evidence>
<gene>
    <name evidence="2" type="ORF">GYMLUDRAFT_246867</name>
</gene>
<dbReference type="AlphaFoldDB" id="A0A0D0CQ61"/>
<feature type="signal peptide" evidence="1">
    <location>
        <begin position="1"/>
        <end position="23"/>
    </location>
</feature>
<protein>
    <submittedName>
        <fullName evidence="2">Uncharacterized protein</fullName>
    </submittedName>
</protein>
<evidence type="ECO:0000313" key="3">
    <source>
        <dbReference type="Proteomes" id="UP000053593"/>
    </source>
</evidence>
<proteinExistence type="predicted"/>
<evidence type="ECO:0000256" key="1">
    <source>
        <dbReference type="SAM" id="SignalP"/>
    </source>
</evidence>
<keyword evidence="1" id="KW-0732">Signal</keyword>
<name>A0A0D0CQ61_9AGAR</name>
<organism evidence="2 3">
    <name type="scientific">Collybiopsis luxurians FD-317 M1</name>
    <dbReference type="NCBI Taxonomy" id="944289"/>
    <lineage>
        <taxon>Eukaryota</taxon>
        <taxon>Fungi</taxon>
        <taxon>Dikarya</taxon>
        <taxon>Basidiomycota</taxon>
        <taxon>Agaricomycotina</taxon>
        <taxon>Agaricomycetes</taxon>
        <taxon>Agaricomycetidae</taxon>
        <taxon>Agaricales</taxon>
        <taxon>Marasmiineae</taxon>
        <taxon>Omphalotaceae</taxon>
        <taxon>Collybiopsis</taxon>
        <taxon>Collybiopsis luxurians</taxon>
    </lineage>
</organism>
<dbReference type="HOGENOM" id="CLU_1461478_0_0_1"/>
<feature type="chain" id="PRO_5002208761" evidence="1">
    <location>
        <begin position="24"/>
        <end position="185"/>
    </location>
</feature>
<reference evidence="2 3" key="1">
    <citation type="submission" date="2014-04" db="EMBL/GenBank/DDBJ databases">
        <title>Evolutionary Origins and Diversification of the Mycorrhizal Mutualists.</title>
        <authorList>
            <consortium name="DOE Joint Genome Institute"/>
            <consortium name="Mycorrhizal Genomics Consortium"/>
            <person name="Kohler A."/>
            <person name="Kuo A."/>
            <person name="Nagy L.G."/>
            <person name="Floudas D."/>
            <person name="Copeland A."/>
            <person name="Barry K.W."/>
            <person name="Cichocki N."/>
            <person name="Veneault-Fourrey C."/>
            <person name="LaButti K."/>
            <person name="Lindquist E.A."/>
            <person name="Lipzen A."/>
            <person name="Lundell T."/>
            <person name="Morin E."/>
            <person name="Murat C."/>
            <person name="Riley R."/>
            <person name="Ohm R."/>
            <person name="Sun H."/>
            <person name="Tunlid A."/>
            <person name="Henrissat B."/>
            <person name="Grigoriev I.V."/>
            <person name="Hibbett D.S."/>
            <person name="Martin F."/>
        </authorList>
    </citation>
    <scope>NUCLEOTIDE SEQUENCE [LARGE SCALE GENOMIC DNA]</scope>
    <source>
        <strain evidence="2 3">FD-317 M1</strain>
    </source>
</reference>
<sequence>MKYNAGSALFLASILLLLSPALGQNSSQVTVIAGISALSQVTGSPAAGVSASGGQASASASNSGSGSLKGSSSSNGAVSLEGGAVGSMISAGTALIAIVAGLGSWFHIFERKEKLCLDYDSLLDSYVSQTVITITLDLRLYQNFVKTVLIKPEPQEALGSLYEEAEAEADGPELDELLNTHLIGL</sequence>
<dbReference type="EMBL" id="KN834790">
    <property type="protein sequence ID" value="KIK57518.1"/>
    <property type="molecule type" value="Genomic_DNA"/>
</dbReference>